<comment type="subcellular location">
    <subcellularLocation>
        <location evidence="1">Membrane</location>
    </subcellularLocation>
</comment>
<keyword evidence="4 6" id="KW-0472">Membrane</keyword>
<reference evidence="9" key="1">
    <citation type="journal article" date="2007" name="Plant Cell">
        <title>Dothideomycete-plant interactions illuminated by genome sequencing and EST analysis of the wheat pathogen Stagonospora nodorum.</title>
        <authorList>
            <person name="Hane J.K."/>
            <person name="Lowe R.G."/>
            <person name="Solomon P.S."/>
            <person name="Tan K.C."/>
            <person name="Schoch C.L."/>
            <person name="Spatafora J.W."/>
            <person name="Crous P.W."/>
            <person name="Kodira C."/>
            <person name="Birren B.W."/>
            <person name="Galagan J.E."/>
            <person name="Torriani S.F."/>
            <person name="McDonald B.A."/>
            <person name="Oliver R.P."/>
        </authorList>
    </citation>
    <scope>NUCLEOTIDE SEQUENCE [LARGE SCALE GENOMIC DNA]</scope>
    <source>
        <strain evidence="9">SN15 / ATCC MYA-4574 / FGSC 10173</strain>
    </source>
</reference>
<accession>Q0UUH7</accession>
<dbReference type="HOGENOM" id="CLU_387630_0_0_1"/>
<dbReference type="InParanoid" id="Q0UUH7"/>
<feature type="domain" description="Amino acid transporter transmembrane" evidence="7">
    <location>
        <begin position="106"/>
        <end position="433"/>
    </location>
</feature>
<evidence type="ECO:0000259" key="7">
    <source>
        <dbReference type="Pfam" id="PF01490"/>
    </source>
</evidence>
<protein>
    <recommendedName>
        <fullName evidence="7">Amino acid transporter transmembrane domain-containing protein</fullName>
    </recommendedName>
</protein>
<evidence type="ECO:0000256" key="1">
    <source>
        <dbReference type="ARBA" id="ARBA00004370"/>
    </source>
</evidence>
<feature type="transmembrane region" description="Helical" evidence="6">
    <location>
        <begin position="177"/>
        <end position="198"/>
    </location>
</feature>
<feature type="transmembrane region" description="Helical" evidence="6">
    <location>
        <begin position="114"/>
        <end position="140"/>
    </location>
</feature>
<evidence type="ECO:0000313" key="8">
    <source>
        <dbReference type="EMBL" id="EAT88347.2"/>
    </source>
</evidence>
<keyword evidence="3 6" id="KW-1133">Transmembrane helix</keyword>
<dbReference type="KEGG" id="pno:SNOG_04587"/>
<evidence type="ECO:0000256" key="5">
    <source>
        <dbReference type="SAM" id="MobiDB-lite"/>
    </source>
</evidence>
<feature type="transmembrane region" description="Helical" evidence="6">
    <location>
        <begin position="300"/>
        <end position="324"/>
    </location>
</feature>
<dbReference type="GeneID" id="5971868"/>
<feature type="transmembrane region" description="Helical" evidence="6">
    <location>
        <begin position="372"/>
        <end position="396"/>
    </location>
</feature>
<evidence type="ECO:0000256" key="3">
    <source>
        <dbReference type="ARBA" id="ARBA00022989"/>
    </source>
</evidence>
<dbReference type="PANTHER" id="PTHR33835">
    <property type="entry name" value="YALI0C07656P"/>
    <property type="match status" value="1"/>
</dbReference>
<feature type="transmembrane region" description="Helical" evidence="6">
    <location>
        <begin position="258"/>
        <end position="280"/>
    </location>
</feature>
<evidence type="ECO:0000256" key="6">
    <source>
        <dbReference type="SAM" id="Phobius"/>
    </source>
</evidence>
<dbReference type="RefSeq" id="XP_001795000.1">
    <property type="nucleotide sequence ID" value="XM_001794948.1"/>
</dbReference>
<dbReference type="Proteomes" id="UP000001055">
    <property type="component" value="Unassembled WGS sequence"/>
</dbReference>
<evidence type="ECO:0000313" key="9">
    <source>
        <dbReference type="Proteomes" id="UP000001055"/>
    </source>
</evidence>
<dbReference type="InterPro" id="IPR025638">
    <property type="entry name" value="DUF4336"/>
</dbReference>
<proteinExistence type="predicted"/>
<dbReference type="InterPro" id="IPR013057">
    <property type="entry name" value="AA_transpt_TM"/>
</dbReference>
<dbReference type="GO" id="GO:0016020">
    <property type="term" value="C:membrane"/>
    <property type="evidence" value="ECO:0000318"/>
    <property type="project" value="GO_Central"/>
</dbReference>
<feature type="region of interest" description="Disordered" evidence="5">
    <location>
        <begin position="1"/>
        <end position="47"/>
    </location>
</feature>
<organism evidence="8 9">
    <name type="scientific">Phaeosphaeria nodorum (strain SN15 / ATCC MYA-4574 / FGSC 10173)</name>
    <name type="common">Glume blotch fungus</name>
    <name type="synonym">Parastagonospora nodorum</name>
    <dbReference type="NCBI Taxonomy" id="321614"/>
    <lineage>
        <taxon>Eukaryota</taxon>
        <taxon>Fungi</taxon>
        <taxon>Dikarya</taxon>
        <taxon>Ascomycota</taxon>
        <taxon>Pezizomycotina</taxon>
        <taxon>Dothideomycetes</taxon>
        <taxon>Pleosporomycetidae</taxon>
        <taxon>Pleosporales</taxon>
        <taxon>Pleosporineae</taxon>
        <taxon>Phaeosphaeriaceae</taxon>
        <taxon>Parastagonospora</taxon>
    </lineage>
</organism>
<gene>
    <name evidence="8" type="ORF">SNOG_04587</name>
</gene>
<feature type="transmembrane region" description="Helical" evidence="6">
    <location>
        <begin position="408"/>
        <end position="433"/>
    </location>
</feature>
<feature type="transmembrane region" description="Helical" evidence="6">
    <location>
        <begin position="345"/>
        <end position="366"/>
    </location>
</feature>
<dbReference type="EMBL" id="CH445330">
    <property type="protein sequence ID" value="EAT88347.2"/>
    <property type="molecule type" value="Genomic_DNA"/>
</dbReference>
<dbReference type="PANTHER" id="PTHR33835:SF1">
    <property type="entry name" value="METALLO-BETA-LACTAMASE DOMAIN-CONTAINING PROTEIN"/>
    <property type="match status" value="1"/>
</dbReference>
<keyword evidence="2 6" id="KW-0812">Transmembrane</keyword>
<dbReference type="GO" id="GO:0003333">
    <property type="term" value="P:amino acid transmembrane transport"/>
    <property type="evidence" value="ECO:0000318"/>
    <property type="project" value="GO_Central"/>
</dbReference>
<feature type="transmembrane region" description="Helical" evidence="6">
    <location>
        <begin position="146"/>
        <end position="165"/>
    </location>
</feature>
<dbReference type="Gene3D" id="1.20.1740.10">
    <property type="entry name" value="Amino acid/polyamine transporter I"/>
    <property type="match status" value="1"/>
</dbReference>
<evidence type="ECO:0000256" key="4">
    <source>
        <dbReference type="ARBA" id="ARBA00023136"/>
    </source>
</evidence>
<name>Q0UUH7_PHANO</name>
<evidence type="ECO:0000256" key="2">
    <source>
        <dbReference type="ARBA" id="ARBA00022692"/>
    </source>
</evidence>
<dbReference type="GO" id="GO:0015179">
    <property type="term" value="F:L-amino acid transmembrane transporter activity"/>
    <property type="evidence" value="ECO:0000318"/>
    <property type="project" value="GO_Central"/>
</dbReference>
<dbReference type="Pfam" id="PF01490">
    <property type="entry name" value="Aa_trans"/>
    <property type="match status" value="1"/>
</dbReference>
<sequence length="713" mass="79246">MSAHTRAPGPVPYNNTNYGHDNLNPGVEADENISKSSESTPYDGATMEKIPSERRGSAVFQTTLREGSSYKTLNRYQASLIYITNQVGIGESPLLLSTFLNCVDCFRIIGGKPLAIVVGIAFVLNLILTCASSVITMSIALNSISEHALCTILFILFPTLCSWLLCIPRKMRFMADFGIIATISIFSAVLIVMIALGVDSPSTAPPGWTREINVVGDPTFAQGFSAVLNIAFAYAGNQAFITVMAEMKDASADFMPSMYILQIFAIPMYTIVGAVIYALAGQFTTSPALGSAPVIPSKVAYGILFPTLLGTSLVFGHTSIKFIFVEVLRMLNIEQEYDRNTKRTWAIWVGIGTTFWVLAFILANAIPIFDSILSISSALFVAWFTFGISGVMWLYLNWDVQFKGWKKTLLAILNWFIILITLFMNGAGLWAAIDQLMATYNDPNTPVSISWRQHVYSLRLFRANAKNLITKGIPWMFEILGLQSTVKRIALAEEMHRCRGRNNVTGGSNDWQVPFDPSEQGKKAFEEKSVELDINLLEFPTDVVWTETVIRDVSPEITTFSVLFNRFAPFGYREFVAVGNRATAIRLRDDRILLLNPVPLEPTVKATLTALGGVHFIASDLGHHLFVKSYLDVWPDAKTIGVPGLETKRKDVKWDFMCGDWSMGGPEDEFGFSDDFETVFFEGFITYCVAWYHKPTKTLIQSDLMMNLPCTEV</sequence>
<dbReference type="VEuPathDB" id="FungiDB:JI435_045850"/>
<dbReference type="eggNOG" id="ENOG502SK2W">
    <property type="taxonomic scope" value="Eukaryota"/>
</dbReference>
<dbReference type="VEuPathDB" id="FungiDB:JI435_045870"/>
<feature type="transmembrane region" description="Helical" evidence="6">
    <location>
        <begin position="218"/>
        <end position="237"/>
    </location>
</feature>
<dbReference type="AlphaFoldDB" id="Q0UUH7"/>